<feature type="transmembrane region" description="Helical" evidence="10">
    <location>
        <begin position="1225"/>
        <end position="1243"/>
    </location>
</feature>
<dbReference type="SUPFAM" id="SSF90123">
    <property type="entry name" value="ABC transporter transmembrane region"/>
    <property type="match status" value="2"/>
</dbReference>
<dbReference type="GO" id="GO:0016020">
    <property type="term" value="C:membrane"/>
    <property type="evidence" value="ECO:0007669"/>
    <property type="project" value="UniProtKB-SubCell"/>
</dbReference>
<feature type="compositionally biased region" description="Basic and acidic residues" evidence="9">
    <location>
        <begin position="460"/>
        <end position="473"/>
    </location>
</feature>
<evidence type="ECO:0000256" key="7">
    <source>
        <dbReference type="ARBA" id="ARBA00022989"/>
    </source>
</evidence>
<name>S8FAS6_FOMSC</name>
<dbReference type="FunFam" id="3.40.50.300:FF:000838">
    <property type="entry name" value="ABC multidrug transporter (Eurofung)"/>
    <property type="match status" value="1"/>
</dbReference>
<feature type="transmembrane region" description="Helical" evidence="10">
    <location>
        <begin position="1038"/>
        <end position="1062"/>
    </location>
</feature>
<accession>S8FAS6</accession>
<evidence type="ECO:0000256" key="6">
    <source>
        <dbReference type="ARBA" id="ARBA00022840"/>
    </source>
</evidence>
<evidence type="ECO:0000259" key="11">
    <source>
        <dbReference type="PROSITE" id="PS50893"/>
    </source>
</evidence>
<dbReference type="Pfam" id="PF00005">
    <property type="entry name" value="ABC_tran"/>
    <property type="match status" value="2"/>
</dbReference>
<comment type="subcellular location">
    <subcellularLocation>
        <location evidence="1">Membrane</location>
        <topology evidence="1">Multi-pass membrane protein</topology>
    </subcellularLocation>
</comment>
<feature type="transmembrane region" description="Helical" evidence="10">
    <location>
        <begin position="126"/>
        <end position="149"/>
    </location>
</feature>
<feature type="region of interest" description="Disordered" evidence="9">
    <location>
        <begin position="50"/>
        <end position="72"/>
    </location>
</feature>
<dbReference type="CDD" id="cd18604">
    <property type="entry name" value="ABC_6TM_VMR1_D2_like"/>
    <property type="match status" value="1"/>
</dbReference>
<feature type="compositionally biased region" description="Basic and acidic residues" evidence="9">
    <location>
        <begin position="60"/>
        <end position="70"/>
    </location>
</feature>
<keyword evidence="14" id="KW-1185">Reference proteome</keyword>
<evidence type="ECO:0000256" key="3">
    <source>
        <dbReference type="ARBA" id="ARBA00022692"/>
    </source>
</evidence>
<evidence type="ECO:0008006" key="15">
    <source>
        <dbReference type="Google" id="ProtNLM"/>
    </source>
</evidence>
<dbReference type="Gene3D" id="3.40.50.300">
    <property type="entry name" value="P-loop containing nucleotide triphosphate hydrolases"/>
    <property type="match status" value="2"/>
</dbReference>
<feature type="transmembrane region" description="Helical" evidence="10">
    <location>
        <begin position="85"/>
        <end position="106"/>
    </location>
</feature>
<evidence type="ECO:0000256" key="2">
    <source>
        <dbReference type="ARBA" id="ARBA00022448"/>
    </source>
</evidence>
<feature type="domain" description="ABC transmembrane type-1" evidence="12">
    <location>
        <begin position="1002"/>
        <end position="1278"/>
    </location>
</feature>
<dbReference type="OrthoDB" id="6500128at2759"/>
<dbReference type="GO" id="GO:0016887">
    <property type="term" value="F:ATP hydrolysis activity"/>
    <property type="evidence" value="ECO:0007669"/>
    <property type="project" value="InterPro"/>
</dbReference>
<dbReference type="InParanoid" id="S8FAS6"/>
<feature type="transmembrane region" description="Helical" evidence="10">
    <location>
        <begin position="608"/>
        <end position="629"/>
    </location>
</feature>
<dbReference type="PROSITE" id="PS50929">
    <property type="entry name" value="ABC_TM1F"/>
    <property type="match status" value="2"/>
</dbReference>
<dbReference type="InterPro" id="IPR011527">
    <property type="entry name" value="ABC1_TM_dom"/>
</dbReference>
<dbReference type="eggNOG" id="KOG0054">
    <property type="taxonomic scope" value="Eukaryota"/>
</dbReference>
<evidence type="ECO:0000313" key="14">
    <source>
        <dbReference type="Proteomes" id="UP000015241"/>
    </source>
</evidence>
<dbReference type="FunCoup" id="S8FAS6">
    <property type="interactions" value="40"/>
</dbReference>
<feature type="domain" description="ABC transporter" evidence="11">
    <location>
        <begin position="707"/>
        <end position="937"/>
    </location>
</feature>
<dbReference type="Proteomes" id="UP000015241">
    <property type="component" value="Unassembled WGS sequence"/>
</dbReference>
<evidence type="ECO:0000256" key="9">
    <source>
        <dbReference type="SAM" id="MobiDB-lite"/>
    </source>
</evidence>
<evidence type="ECO:0000313" key="13">
    <source>
        <dbReference type="EMBL" id="EPS98690.1"/>
    </source>
</evidence>
<keyword evidence="4" id="KW-0677">Repeat</keyword>
<feature type="transmembrane region" description="Helical" evidence="10">
    <location>
        <begin position="193"/>
        <end position="213"/>
    </location>
</feature>
<evidence type="ECO:0000256" key="1">
    <source>
        <dbReference type="ARBA" id="ARBA00004141"/>
    </source>
</evidence>
<feature type="transmembrane region" description="Helical" evidence="10">
    <location>
        <begin position="348"/>
        <end position="368"/>
    </location>
</feature>
<feature type="transmembrane region" description="Helical" evidence="10">
    <location>
        <begin position="1255"/>
        <end position="1271"/>
    </location>
</feature>
<evidence type="ECO:0000256" key="8">
    <source>
        <dbReference type="ARBA" id="ARBA00023136"/>
    </source>
</evidence>
<dbReference type="EMBL" id="KE504163">
    <property type="protein sequence ID" value="EPS98690.1"/>
    <property type="molecule type" value="Genomic_DNA"/>
</dbReference>
<keyword evidence="6" id="KW-0067">ATP-binding</keyword>
<sequence>MAPGQDWPLRLSGWNMNIAEPAQYVLSEAQTARNGSLFAFSIPQQKYAKLVHSGPPRPVPSDESHSEDARPSALARHVKEHGGTVIFAFNAARAASTLALLGLYIYTALTFSSHRTNTDGQGFEAASYATIGVAFLYASGLSIASLLVGPIMGTTIARHLNCVLFTAWVVYAYRDIWPLATFTLRPLDLAEGALLWVKISLLSVASILVPILIPQCYVPFDPEHPWQNPHPEQTSSILSLLLYTWLDPTIRLASRVEHLTIDMLPPLADYDDARNLMKQSIDELDPFRVQKKGRHVMWGLLRVFRRDWILMTIITIVDTSLEFISPLAIRYLLLYIEKDGEGAVVRPWFWIFSMFVGPTFDYILFHVYSFYSSRVLARVEAIITELVFEHALRMRMKAEVTDSAPQSNATTAAATPDSASVAESSTTAQNEGSADSEATSSAGKGKQKISEQATDASRVIGKEAESKPQEDKAKNVAGKINNLISSDLASIGQGRESLELVVKLPIEIVFCVWFLYVVLGWSAFVGLASIIILFPVPGWIMSLSAKIQEAKMQKTDARVQSATETMNVIRMIKLFGWEPRVAAQLSEKRVDELDLVKKNKFLNLVNGITNYGIPLVTMIVTYSTFTLIMKRDLTASTIFSSITVFETFTHLLHMIVRFVPGIINAKVSLDRVDDFLQKTELLDEFSEQPDGIQAQLSAQPDSNVIGIRNASFSWANSTGGSAAPTPGTGRRNFNLRIDGDLLFKKGRINLIIGPTGSGKSSLIMALLGEMHYMAAGPDSFFSLPRTGGVAYAAQESWVQNETIRDNIVFGAPFDEYRYQKVIEQCALKRDLELFAAGDKTEARITLARAIYSKAEILLLDDVLAALDVHTSRWIVDHCFKGDLVHGRTVLLVTHNVSMASPIADFVVALGTDGRITSQGSIANALEHDQKLAAELAKEEAHIEKAEATVEEQAPAEELSKQDIGKLVVDEEIAVGHVGLSAMKLYFKALGGNHQAIFWISFIGGLTIFECFTVFQTWFLGYWARQYEEMPASDVKVSFFIGGYGLIMITSLSIYFAAAYVYLIGSVRASRVIHNKLISSVLTATLRWLDKTPTSRIIARCTQDIQEIDNPLARWFSAVTELSLEMLMKLAVVVLISPVFLIPGACIAALGAWIGDLYMKAQLAVKRERSNAKAPVLGHLSAAFTGLTSIRAYGAQEAFKKESHKRINQYTRATRTFFNLNYWVDIRVNALGSAFVAALSAYLVYGRSVTASNTGFSLNMAVGFSTMILWWVRTFNELEVAGNSLERVKQYLEIEHEPEPTPQGVPPAYWPASGDLKVEKLSARYSPDGPRVLHEISFEVKSGERVGIVGRTGSGKSSLTLALLRCIITEGKVYYDGLPTDSINLDALRSSITIIPQVPELLSGTLRQNLDPFQQCDDAVLNDALRSAGLFSLQSDMTEGQITLDTPIASGGTNLSVGQRQILALARAIVRQSKLLILDEDYATDAVIQESLRQELDKGVTLLTVAHRLQTIMDSDRIMVLDAGRIAEFGKPSELLKNEQGLLYALVNESGDKEALYAMAHGTVGSASS</sequence>
<keyword evidence="5" id="KW-0547">Nucleotide-binding</keyword>
<dbReference type="Gene3D" id="1.20.1560.10">
    <property type="entry name" value="ABC transporter type 1, transmembrane domain"/>
    <property type="match status" value="3"/>
</dbReference>
<dbReference type="Pfam" id="PF00664">
    <property type="entry name" value="ABC_membrane"/>
    <property type="match status" value="2"/>
</dbReference>
<feature type="compositionally biased region" description="Low complexity" evidence="9">
    <location>
        <begin position="407"/>
        <end position="422"/>
    </location>
</feature>
<reference evidence="13 14" key="1">
    <citation type="journal article" date="2012" name="Science">
        <title>The Paleozoic origin of enzymatic lignin decomposition reconstructed from 31 fungal genomes.</title>
        <authorList>
            <person name="Floudas D."/>
            <person name="Binder M."/>
            <person name="Riley R."/>
            <person name="Barry K."/>
            <person name="Blanchette R.A."/>
            <person name="Henrissat B."/>
            <person name="Martinez A.T."/>
            <person name="Otillar R."/>
            <person name="Spatafora J.W."/>
            <person name="Yadav J.S."/>
            <person name="Aerts A."/>
            <person name="Benoit I."/>
            <person name="Boyd A."/>
            <person name="Carlson A."/>
            <person name="Copeland A."/>
            <person name="Coutinho P.M."/>
            <person name="de Vries R.P."/>
            <person name="Ferreira P."/>
            <person name="Findley K."/>
            <person name="Foster B."/>
            <person name="Gaskell J."/>
            <person name="Glotzer D."/>
            <person name="Gorecki P."/>
            <person name="Heitman J."/>
            <person name="Hesse C."/>
            <person name="Hori C."/>
            <person name="Igarashi K."/>
            <person name="Jurgens J.A."/>
            <person name="Kallen N."/>
            <person name="Kersten P."/>
            <person name="Kohler A."/>
            <person name="Kuees U."/>
            <person name="Kumar T.K.A."/>
            <person name="Kuo A."/>
            <person name="LaButti K."/>
            <person name="Larrondo L.F."/>
            <person name="Lindquist E."/>
            <person name="Ling A."/>
            <person name="Lombard V."/>
            <person name="Lucas S."/>
            <person name="Lundell T."/>
            <person name="Martin R."/>
            <person name="McLaughlin D.J."/>
            <person name="Morgenstern I."/>
            <person name="Morin E."/>
            <person name="Murat C."/>
            <person name="Nagy L.G."/>
            <person name="Nolan M."/>
            <person name="Ohm R.A."/>
            <person name="Patyshakuliyeva A."/>
            <person name="Rokas A."/>
            <person name="Ruiz-Duenas F.J."/>
            <person name="Sabat G."/>
            <person name="Salamov A."/>
            <person name="Samejima M."/>
            <person name="Schmutz J."/>
            <person name="Slot J.C."/>
            <person name="St John F."/>
            <person name="Stenlid J."/>
            <person name="Sun H."/>
            <person name="Sun S."/>
            <person name="Syed K."/>
            <person name="Tsang A."/>
            <person name="Wiebenga A."/>
            <person name="Young D."/>
            <person name="Pisabarro A."/>
            <person name="Eastwood D.C."/>
            <person name="Martin F."/>
            <person name="Cullen D."/>
            <person name="Grigoriev I.V."/>
            <person name="Hibbett D.S."/>
        </authorList>
    </citation>
    <scope>NUCLEOTIDE SEQUENCE</scope>
    <source>
        <strain evidence="14">FP-58527</strain>
    </source>
</reference>
<dbReference type="GO" id="GO:0140359">
    <property type="term" value="F:ABC-type transporter activity"/>
    <property type="evidence" value="ECO:0007669"/>
    <property type="project" value="InterPro"/>
</dbReference>
<feature type="transmembrane region" description="Helical" evidence="10">
    <location>
        <begin position="308"/>
        <end position="336"/>
    </location>
</feature>
<keyword evidence="8 10" id="KW-0472">Membrane</keyword>
<gene>
    <name evidence="13" type="ORF">FOMPIDRAFT_1037403</name>
</gene>
<dbReference type="CDD" id="cd18596">
    <property type="entry name" value="ABC_6TM_VMR1_D1_like"/>
    <property type="match status" value="1"/>
</dbReference>
<dbReference type="FunFam" id="1.20.1560.10:FF:000013">
    <property type="entry name" value="ABC transporter C family member 2"/>
    <property type="match status" value="1"/>
</dbReference>
<evidence type="ECO:0000256" key="4">
    <source>
        <dbReference type="ARBA" id="ARBA00022737"/>
    </source>
</evidence>
<dbReference type="PANTHER" id="PTHR24223:SF356">
    <property type="entry name" value="ATP-BINDING CASSETTE TRANSPORTER ABC4"/>
    <property type="match status" value="1"/>
</dbReference>
<feature type="domain" description="ABC transmembrane type-1" evidence="12">
    <location>
        <begin position="309"/>
        <end position="664"/>
    </location>
</feature>
<dbReference type="InterPro" id="IPR003593">
    <property type="entry name" value="AAA+_ATPase"/>
</dbReference>
<feature type="transmembrane region" description="Helical" evidence="10">
    <location>
        <begin position="995"/>
        <end position="1018"/>
    </location>
</feature>
<dbReference type="SMART" id="SM00382">
    <property type="entry name" value="AAA"/>
    <property type="match status" value="2"/>
</dbReference>
<dbReference type="GO" id="GO:0005524">
    <property type="term" value="F:ATP binding"/>
    <property type="evidence" value="ECO:0007669"/>
    <property type="project" value="UniProtKB-KW"/>
</dbReference>
<dbReference type="SUPFAM" id="SSF52540">
    <property type="entry name" value="P-loop containing nucleoside triphosphate hydrolases"/>
    <property type="match status" value="2"/>
</dbReference>
<keyword evidence="3 10" id="KW-0812">Transmembrane</keyword>
<dbReference type="PROSITE" id="PS50893">
    <property type="entry name" value="ABC_TRANSPORTER_2"/>
    <property type="match status" value="2"/>
</dbReference>
<organism evidence="13 14">
    <name type="scientific">Fomitopsis schrenkii</name>
    <name type="common">Brown rot fungus</name>
    <dbReference type="NCBI Taxonomy" id="2126942"/>
    <lineage>
        <taxon>Eukaryota</taxon>
        <taxon>Fungi</taxon>
        <taxon>Dikarya</taxon>
        <taxon>Basidiomycota</taxon>
        <taxon>Agaricomycotina</taxon>
        <taxon>Agaricomycetes</taxon>
        <taxon>Polyporales</taxon>
        <taxon>Fomitopsis</taxon>
    </lineage>
</organism>
<dbReference type="InterPro" id="IPR003439">
    <property type="entry name" value="ABC_transporter-like_ATP-bd"/>
</dbReference>
<dbReference type="STRING" id="743788.S8FAS6"/>
<evidence type="ECO:0000256" key="5">
    <source>
        <dbReference type="ARBA" id="ARBA00022741"/>
    </source>
</evidence>
<keyword evidence="2" id="KW-0813">Transport</keyword>
<proteinExistence type="predicted"/>
<dbReference type="PANTHER" id="PTHR24223">
    <property type="entry name" value="ATP-BINDING CASSETTE SUB-FAMILY C"/>
    <property type="match status" value="1"/>
</dbReference>
<dbReference type="InterPro" id="IPR050173">
    <property type="entry name" value="ABC_transporter_C-like"/>
</dbReference>
<feature type="domain" description="ABC transporter" evidence="11">
    <location>
        <begin position="1315"/>
        <end position="1547"/>
    </location>
</feature>
<dbReference type="HOGENOM" id="CLU_000604_27_6_1"/>
<keyword evidence="7 10" id="KW-1133">Transmembrane helix</keyword>
<dbReference type="InterPro" id="IPR036640">
    <property type="entry name" value="ABC1_TM_sf"/>
</dbReference>
<feature type="compositionally biased region" description="Polar residues" evidence="9">
    <location>
        <begin position="423"/>
        <end position="442"/>
    </location>
</feature>
<dbReference type="InterPro" id="IPR027417">
    <property type="entry name" value="P-loop_NTPase"/>
</dbReference>
<feature type="transmembrane region" description="Helical" evidence="10">
    <location>
        <begin position="1129"/>
        <end position="1153"/>
    </location>
</feature>
<evidence type="ECO:0000259" key="12">
    <source>
        <dbReference type="PROSITE" id="PS50929"/>
    </source>
</evidence>
<evidence type="ECO:0000256" key="10">
    <source>
        <dbReference type="SAM" id="Phobius"/>
    </source>
</evidence>
<protein>
    <recommendedName>
        <fullName evidence="15">P-loop containing nucleoside triphosphate hydrolase protein</fullName>
    </recommendedName>
</protein>
<feature type="transmembrane region" description="Helical" evidence="10">
    <location>
        <begin position="156"/>
        <end position="173"/>
    </location>
</feature>
<dbReference type="CDD" id="cd03244">
    <property type="entry name" value="ABCC_MRP_domain2"/>
    <property type="match status" value="1"/>
</dbReference>
<feature type="region of interest" description="Disordered" evidence="9">
    <location>
        <begin position="403"/>
        <end position="473"/>
    </location>
</feature>